<keyword evidence="1" id="KW-0812">Transmembrane</keyword>
<keyword evidence="1" id="KW-1133">Transmembrane helix</keyword>
<proteinExistence type="predicted"/>
<sequence>MLFPRAPGPAYSARAMATIAPPYRPYSPALPPIDTPDRHGDSAVAVTLRHGPLAFLLRRRTPVLEIDGQGVPAYWGRVVQSVTIGEHHVHVHVPYSGLRERTGTADTTVIALSGRTVELEYRAPLVSFLRGAIGTPPQRHPGTIAIWLALVTTAAVLSCLCAGLVLQNG</sequence>
<organism evidence="2 3">
    <name type="scientific">Actinoplanes couchii</name>
    <dbReference type="NCBI Taxonomy" id="403638"/>
    <lineage>
        <taxon>Bacteria</taxon>
        <taxon>Bacillati</taxon>
        <taxon>Actinomycetota</taxon>
        <taxon>Actinomycetes</taxon>
        <taxon>Micromonosporales</taxon>
        <taxon>Micromonosporaceae</taxon>
        <taxon>Actinoplanes</taxon>
    </lineage>
</organism>
<dbReference type="Proteomes" id="UP000612282">
    <property type="component" value="Unassembled WGS sequence"/>
</dbReference>
<gene>
    <name evidence="2" type="ORF">Aco03nite_080100</name>
</gene>
<reference evidence="2 3" key="1">
    <citation type="submission" date="2021-01" db="EMBL/GenBank/DDBJ databases">
        <title>Whole genome shotgun sequence of Actinoplanes couchii NBRC 106145.</title>
        <authorList>
            <person name="Komaki H."/>
            <person name="Tamura T."/>
        </authorList>
    </citation>
    <scope>NUCLEOTIDE SEQUENCE [LARGE SCALE GENOMIC DNA]</scope>
    <source>
        <strain evidence="2 3">NBRC 106145</strain>
    </source>
</reference>
<dbReference type="EMBL" id="BOMG01000098">
    <property type="protein sequence ID" value="GID59606.1"/>
    <property type="molecule type" value="Genomic_DNA"/>
</dbReference>
<evidence type="ECO:0000313" key="3">
    <source>
        <dbReference type="Proteomes" id="UP000612282"/>
    </source>
</evidence>
<keyword evidence="1" id="KW-0472">Membrane</keyword>
<evidence type="ECO:0000256" key="1">
    <source>
        <dbReference type="SAM" id="Phobius"/>
    </source>
</evidence>
<evidence type="ECO:0000313" key="2">
    <source>
        <dbReference type="EMBL" id="GID59606.1"/>
    </source>
</evidence>
<accession>A0ABQ3XM68</accession>
<name>A0ABQ3XM68_9ACTN</name>
<protein>
    <submittedName>
        <fullName evidence="2">Uncharacterized protein</fullName>
    </submittedName>
</protein>
<comment type="caution">
    <text evidence="2">The sequence shown here is derived from an EMBL/GenBank/DDBJ whole genome shotgun (WGS) entry which is preliminary data.</text>
</comment>
<feature type="transmembrane region" description="Helical" evidence="1">
    <location>
        <begin position="144"/>
        <end position="166"/>
    </location>
</feature>
<keyword evidence="3" id="KW-1185">Reference proteome</keyword>